<dbReference type="Proteomes" id="UP000292564">
    <property type="component" value="Unassembled WGS sequence"/>
</dbReference>
<keyword evidence="2" id="KW-1185">Reference proteome</keyword>
<organism evidence="1 2">
    <name type="scientific">Krasilnikovia cinnamomea</name>
    <dbReference type="NCBI Taxonomy" id="349313"/>
    <lineage>
        <taxon>Bacteria</taxon>
        <taxon>Bacillati</taxon>
        <taxon>Actinomycetota</taxon>
        <taxon>Actinomycetes</taxon>
        <taxon>Micromonosporales</taxon>
        <taxon>Micromonosporaceae</taxon>
        <taxon>Krasilnikovia</taxon>
    </lineage>
</organism>
<dbReference type="AlphaFoldDB" id="A0A4Q7Z9H7"/>
<proteinExistence type="predicted"/>
<gene>
    <name evidence="1" type="ORF">EV385_6599</name>
</gene>
<sequence length="89" mass="9876">MTHQAQPNPFGMGPIAGDDREQRLTHLQGVADEHSRAERLAVLGEQELLVVAELLDELNALTNPDGVARDGWGRLARMMAMRIYDRLGI</sequence>
<reference evidence="1 2" key="1">
    <citation type="submission" date="2019-02" db="EMBL/GenBank/DDBJ databases">
        <title>Sequencing the genomes of 1000 actinobacteria strains.</title>
        <authorList>
            <person name="Klenk H.-P."/>
        </authorList>
    </citation>
    <scope>NUCLEOTIDE SEQUENCE [LARGE SCALE GENOMIC DNA]</scope>
    <source>
        <strain evidence="1 2">DSM 45162</strain>
    </source>
</reference>
<name>A0A4Q7Z9H7_9ACTN</name>
<comment type="caution">
    <text evidence="1">The sequence shown here is derived from an EMBL/GenBank/DDBJ whole genome shotgun (WGS) entry which is preliminary data.</text>
</comment>
<dbReference type="EMBL" id="SHKY01000002">
    <property type="protein sequence ID" value="RZU46525.1"/>
    <property type="molecule type" value="Genomic_DNA"/>
</dbReference>
<evidence type="ECO:0000313" key="1">
    <source>
        <dbReference type="EMBL" id="RZU46525.1"/>
    </source>
</evidence>
<dbReference type="RefSeq" id="WP_130513736.1">
    <property type="nucleotide sequence ID" value="NZ_SHKY01000002.1"/>
</dbReference>
<accession>A0A4Q7Z9H7</accession>
<protein>
    <submittedName>
        <fullName evidence="1">Uncharacterized protein</fullName>
    </submittedName>
</protein>
<evidence type="ECO:0000313" key="2">
    <source>
        <dbReference type="Proteomes" id="UP000292564"/>
    </source>
</evidence>